<gene>
    <name evidence="1" type="ORF">NG42_05135</name>
    <name evidence="2" type="ORF">NG43_04370</name>
</gene>
<organism evidence="2 3">
    <name type="scientific">Winslowiella iniecta</name>
    <dbReference type="NCBI Taxonomy" id="1560201"/>
    <lineage>
        <taxon>Bacteria</taxon>
        <taxon>Pseudomonadati</taxon>
        <taxon>Pseudomonadota</taxon>
        <taxon>Gammaproteobacteria</taxon>
        <taxon>Enterobacterales</taxon>
        <taxon>Erwiniaceae</taxon>
        <taxon>Winslowiella</taxon>
    </lineage>
</organism>
<evidence type="ECO:0000313" key="2">
    <source>
        <dbReference type="EMBL" id="KOC94426.1"/>
    </source>
</evidence>
<name>A0A0L7TGR5_9GAMM</name>
<evidence type="ECO:0000313" key="3">
    <source>
        <dbReference type="Proteomes" id="UP000036851"/>
    </source>
</evidence>
<keyword evidence="4" id="KW-1185">Reference proteome</keyword>
<dbReference type="EMBL" id="JRXF01000005">
    <property type="protein sequence ID" value="KOC94426.1"/>
    <property type="molecule type" value="Genomic_DNA"/>
</dbReference>
<sequence>MIDFSYLSDKTGVEPSFIIKDAELNIFEEAFIYLKEKTGIYIDPYSKTRVYPSHQGILIEYFNKSVEKRAKEFVEYLKISQKKDEVLIADGD</sequence>
<protein>
    <submittedName>
        <fullName evidence="2">Uncharacterized protein</fullName>
    </submittedName>
</protein>
<proteinExistence type="predicted"/>
<dbReference type="Proteomes" id="UP000037088">
    <property type="component" value="Unassembled WGS sequence"/>
</dbReference>
<dbReference type="EMBL" id="JRXE01000005">
    <property type="protein sequence ID" value="KOC91623.1"/>
    <property type="molecule type" value="Genomic_DNA"/>
</dbReference>
<evidence type="ECO:0000313" key="1">
    <source>
        <dbReference type="EMBL" id="KOC91623.1"/>
    </source>
</evidence>
<dbReference type="AlphaFoldDB" id="A0A0L7TGR5"/>
<evidence type="ECO:0000313" key="4">
    <source>
        <dbReference type="Proteomes" id="UP000037088"/>
    </source>
</evidence>
<dbReference type="OrthoDB" id="9182282at2"/>
<accession>A0A0L7TGR5</accession>
<comment type="caution">
    <text evidence="2">The sequence shown here is derived from an EMBL/GenBank/DDBJ whole genome shotgun (WGS) entry which is preliminary data.</text>
</comment>
<dbReference type="RefSeq" id="WP_052898186.1">
    <property type="nucleotide sequence ID" value="NZ_JRXE01000005.1"/>
</dbReference>
<dbReference type="PATRIC" id="fig|1560201.3.peg.1104"/>
<dbReference type="Proteomes" id="UP000036851">
    <property type="component" value="Unassembled WGS sequence"/>
</dbReference>
<reference evidence="3 4" key="1">
    <citation type="journal article" date="2015" name="Int. J. Syst. Evol. Microbiol.">
        <title>Erwinia iniecta sp. nov., isolated from Russian wheat aphids (Diuraphis noxia).</title>
        <authorList>
            <person name="Campillo T."/>
            <person name="Luna E."/>
            <person name="Portier P."/>
            <person name="Fischer-Le Saux M."/>
            <person name="Lapitan N."/>
            <person name="Tisserat N.A."/>
            <person name="Leach J.E."/>
        </authorList>
    </citation>
    <scope>NUCLEOTIDE SEQUENCE [LARGE SCALE GENOMIC DNA]</scope>
    <source>
        <strain evidence="1 4">B120</strain>
        <strain evidence="2 3">B149</strain>
    </source>
</reference>